<evidence type="ECO:0000313" key="2">
    <source>
        <dbReference type="Proteomes" id="UP000564885"/>
    </source>
</evidence>
<proteinExistence type="predicted"/>
<dbReference type="Gene3D" id="3.40.1730.10">
    <property type="entry name" value="pa0076 domain"/>
    <property type="match status" value="1"/>
</dbReference>
<dbReference type="Pfam" id="PF09867">
    <property type="entry name" value="TagF_N"/>
    <property type="match status" value="1"/>
</dbReference>
<dbReference type="NCBIfam" id="TIGR03373">
    <property type="entry name" value="VI_minor_4"/>
    <property type="match status" value="1"/>
</dbReference>
<keyword evidence="2" id="KW-1185">Reference proteome</keyword>
<dbReference type="Proteomes" id="UP000564885">
    <property type="component" value="Unassembled WGS sequence"/>
</dbReference>
<reference evidence="1 2" key="1">
    <citation type="submission" date="2020-04" db="EMBL/GenBank/DDBJ databases">
        <title>Enterovirga sp. isolate from soil.</title>
        <authorList>
            <person name="Chea S."/>
            <person name="Kim D.-U."/>
        </authorList>
    </citation>
    <scope>NUCLEOTIDE SEQUENCE [LARGE SCALE GENOMIC DNA]</scope>
    <source>
        <strain evidence="1 2">DB1703</strain>
    </source>
</reference>
<dbReference type="PIRSF" id="PIRSF029287">
    <property type="entry name" value="UCP029287"/>
    <property type="match status" value="1"/>
</dbReference>
<dbReference type="EMBL" id="JABEPP010000006">
    <property type="protein sequence ID" value="NNM74648.1"/>
    <property type="molecule type" value="Genomic_DNA"/>
</dbReference>
<protein>
    <submittedName>
        <fullName evidence="1">Type VI secretion system-associated protein TagF</fullName>
    </submittedName>
</protein>
<dbReference type="RefSeq" id="WP_171220109.1">
    <property type="nucleotide sequence ID" value="NZ_JABEPP010000006.1"/>
</dbReference>
<evidence type="ECO:0000313" key="1">
    <source>
        <dbReference type="EMBL" id="NNM74648.1"/>
    </source>
</evidence>
<name>A0A849IB68_9HYPH</name>
<accession>A0A849IB68</accession>
<dbReference type="AlphaFoldDB" id="A0A849IB68"/>
<dbReference type="InterPro" id="IPR017748">
    <property type="entry name" value="TagF"/>
</dbReference>
<sequence length="229" mass="25177">MRCGLYGKLPSKRDFIAITTPKEFLSAWEPWLQGGISASRMKLGSAWQDAFLRAPIWRFWLGGEICGGAVLGAIMPSVDGVGRYFPLTIFARAEPGDELPPPEMEAYELWLEQAENLLLSALNEETSFEALSTAFERFAAPQPGPAPPLATEGLVRTRDGTVVANASSAQFGTILADLRRLDHARLYGSATFWWTLGGEGFAPQVIVGRRMPDPYLYTGMLTGRFDETL</sequence>
<gene>
    <name evidence="1" type="primary">tagF</name>
    <name evidence="1" type="ORF">HJG44_20005</name>
</gene>
<dbReference type="InterPro" id="IPR038225">
    <property type="entry name" value="TagF_sf"/>
</dbReference>
<organism evidence="1 2">
    <name type="scientific">Enterovirga aerilata</name>
    <dbReference type="NCBI Taxonomy" id="2730920"/>
    <lineage>
        <taxon>Bacteria</taxon>
        <taxon>Pseudomonadati</taxon>
        <taxon>Pseudomonadota</taxon>
        <taxon>Alphaproteobacteria</taxon>
        <taxon>Hyphomicrobiales</taxon>
        <taxon>Methylobacteriaceae</taxon>
        <taxon>Enterovirga</taxon>
    </lineage>
</organism>
<comment type="caution">
    <text evidence="1">The sequence shown here is derived from an EMBL/GenBank/DDBJ whole genome shotgun (WGS) entry which is preliminary data.</text>
</comment>